<dbReference type="InterPro" id="IPR029787">
    <property type="entry name" value="Nucleotide_cyclase"/>
</dbReference>
<dbReference type="Gene3D" id="3.30.70.1230">
    <property type="entry name" value="Nucleotide cyclase"/>
    <property type="match status" value="1"/>
</dbReference>
<name>A0A5M6DEV0_9BACT</name>
<dbReference type="GO" id="GO:0006171">
    <property type="term" value="P:cAMP biosynthetic process"/>
    <property type="evidence" value="ECO:0007669"/>
    <property type="project" value="TreeGrafter"/>
</dbReference>
<dbReference type="SMART" id="SM00044">
    <property type="entry name" value="CYCc"/>
    <property type="match status" value="1"/>
</dbReference>
<evidence type="ECO:0000313" key="2">
    <source>
        <dbReference type="EMBL" id="KAA5543725.1"/>
    </source>
</evidence>
<feature type="domain" description="Guanylate cyclase" evidence="1">
    <location>
        <begin position="366"/>
        <end position="498"/>
    </location>
</feature>
<evidence type="ECO:0000313" key="3">
    <source>
        <dbReference type="Proteomes" id="UP000324479"/>
    </source>
</evidence>
<dbReference type="AlphaFoldDB" id="A0A5M6DEV0"/>
<protein>
    <submittedName>
        <fullName evidence="2">Adenylate/guanylate cyclase domain-containing protein</fullName>
    </submittedName>
</protein>
<dbReference type="Gene3D" id="3.30.450.40">
    <property type="match status" value="1"/>
</dbReference>
<dbReference type="InterPro" id="IPR001054">
    <property type="entry name" value="A/G_cyclase"/>
</dbReference>
<proteinExistence type="predicted"/>
<dbReference type="PANTHER" id="PTHR43081">
    <property type="entry name" value="ADENYLATE CYCLASE, TERMINAL-DIFFERENTIATION SPECIFIC-RELATED"/>
    <property type="match status" value="1"/>
</dbReference>
<dbReference type="PROSITE" id="PS50125">
    <property type="entry name" value="GUANYLATE_CYCLASE_2"/>
    <property type="match status" value="1"/>
</dbReference>
<dbReference type="Pfam" id="PF00211">
    <property type="entry name" value="Guanylate_cyc"/>
    <property type="match status" value="1"/>
</dbReference>
<dbReference type="RefSeq" id="WP_150076477.1">
    <property type="nucleotide sequence ID" value="NZ_VWOX01000005.1"/>
</dbReference>
<dbReference type="SUPFAM" id="SSF55781">
    <property type="entry name" value="GAF domain-like"/>
    <property type="match status" value="1"/>
</dbReference>
<dbReference type="PANTHER" id="PTHR43081:SF20">
    <property type="entry name" value="TWO-COMPONENT RESPONSE REGULATOR"/>
    <property type="match status" value="1"/>
</dbReference>
<dbReference type="Proteomes" id="UP000324479">
    <property type="component" value="Unassembled WGS sequence"/>
</dbReference>
<dbReference type="GO" id="GO:0035556">
    <property type="term" value="P:intracellular signal transduction"/>
    <property type="evidence" value="ECO:0007669"/>
    <property type="project" value="InterPro"/>
</dbReference>
<accession>A0A5M6DEV0</accession>
<dbReference type="GO" id="GO:0004016">
    <property type="term" value="F:adenylate cyclase activity"/>
    <property type="evidence" value="ECO:0007669"/>
    <property type="project" value="UniProtKB-ARBA"/>
</dbReference>
<dbReference type="EMBL" id="VWOX01000005">
    <property type="protein sequence ID" value="KAA5543725.1"/>
    <property type="molecule type" value="Genomic_DNA"/>
</dbReference>
<reference evidence="2 3" key="1">
    <citation type="submission" date="2019-08" db="EMBL/GenBank/DDBJ databases">
        <authorList>
            <person name="Dhanesh K."/>
            <person name="Kumar G."/>
            <person name="Sasikala C."/>
            <person name="Venkata Ramana C."/>
        </authorList>
    </citation>
    <scope>NUCLEOTIDE SEQUENCE [LARGE SCALE GENOMIC DNA]</scope>
    <source>
        <strain evidence="2 3">JC645</strain>
    </source>
</reference>
<gene>
    <name evidence="2" type="ORF">FYK55_11085</name>
</gene>
<dbReference type="CDD" id="cd07302">
    <property type="entry name" value="CHD"/>
    <property type="match status" value="1"/>
</dbReference>
<keyword evidence="3" id="KW-1185">Reference proteome</keyword>
<comment type="caution">
    <text evidence="2">The sequence shown here is derived from an EMBL/GenBank/DDBJ whole genome shotgun (WGS) entry which is preliminary data.</text>
</comment>
<dbReference type="InterPro" id="IPR029016">
    <property type="entry name" value="GAF-like_dom_sf"/>
</dbReference>
<evidence type="ECO:0000259" key="1">
    <source>
        <dbReference type="PROSITE" id="PS50125"/>
    </source>
</evidence>
<organism evidence="2 3">
    <name type="scientific">Roseiconus nitratireducens</name>
    <dbReference type="NCBI Taxonomy" id="2605748"/>
    <lineage>
        <taxon>Bacteria</taxon>
        <taxon>Pseudomonadati</taxon>
        <taxon>Planctomycetota</taxon>
        <taxon>Planctomycetia</taxon>
        <taxon>Pirellulales</taxon>
        <taxon>Pirellulaceae</taxon>
        <taxon>Roseiconus</taxon>
    </lineage>
</organism>
<sequence length="625" mass="68374">MRNVNVTVRSGGTVEEFHGVPLPLELGRQRQDDLDWMRLQNLGSHHRIAIAPLRSIAVPREAVRIEEDADGLRLINIHGRSSFFLRPDSHEVKPGQQITGRAASSISLAEDIIVDLESTEAGETSGADQALRTLEGSQQFVPETQEGGRLADLLDGQSEATRIQGAVSLVRQALNVVQKSAGSDEYFQAAVRSAATMIELDRAFVLLYHDGQWRVRAMYSYETDMTVDTSEDSAADTMPRGSGLLRRRVLNTKKTVIYEPSTYMHSTGSSMMALDRAVAAPMLDESGDVMGVLYGDRRFDSTRSNKPIGELEATLLEVIAGAVATGLARQREESLRASMGQFFSPSVTERLQGDDNLLAGRDAEVTVLFCDIRGFSTIAERVGAERTIEWINDVLTELSQCVLETDGVLVDYIGDELMAMWGAPAEQPDHALRACRAARKMLGKRETLKDRWHEITPDRFGFGIGINTGVARVGNTGSKVKFKYGPLGNVVNVASRIQGMTKRFGVSAIVSGATERAAAAAASDADSEIGFRRLADVRPFGVQEIVTVFEIGDGRDADWQSVREAYESALTHFHHSDLTGAARELASLVHSHPQDAPSVQLLGRVVDALTHRDENIDPVVRFDTK</sequence>
<dbReference type="SUPFAM" id="SSF55073">
    <property type="entry name" value="Nucleotide cyclase"/>
    <property type="match status" value="1"/>
</dbReference>
<dbReference type="InterPro" id="IPR050697">
    <property type="entry name" value="Adenylyl/Guanylyl_Cyclase_3/4"/>
</dbReference>